<dbReference type="PANTHER" id="PTHR30203">
    <property type="entry name" value="OUTER MEMBRANE CATION EFFLUX PROTEIN"/>
    <property type="match status" value="1"/>
</dbReference>
<comment type="similarity">
    <text evidence="1 2">Belongs to the outer membrane factor (OMF) (TC 1.B.17) family.</text>
</comment>
<keyword evidence="2" id="KW-0564">Palmitate</keyword>
<dbReference type="InterPro" id="IPR010131">
    <property type="entry name" value="MdtP/NodT-like"/>
</dbReference>
<protein>
    <submittedName>
        <fullName evidence="3">RND transporter</fullName>
    </submittedName>
</protein>
<dbReference type="SUPFAM" id="SSF56954">
    <property type="entry name" value="Outer membrane efflux proteins (OEP)"/>
    <property type="match status" value="1"/>
</dbReference>
<name>A0A2U8FVY8_9BURK</name>
<dbReference type="EMBL" id="CP029210">
    <property type="protein sequence ID" value="AWI55239.1"/>
    <property type="molecule type" value="Genomic_DNA"/>
</dbReference>
<evidence type="ECO:0000313" key="3">
    <source>
        <dbReference type="EMBL" id="AWI55239.1"/>
    </source>
</evidence>
<dbReference type="Proteomes" id="UP000244892">
    <property type="component" value="Chromosome"/>
</dbReference>
<evidence type="ECO:0000313" key="4">
    <source>
        <dbReference type="Proteomes" id="UP000244892"/>
    </source>
</evidence>
<keyword evidence="2" id="KW-0472">Membrane</keyword>
<dbReference type="Pfam" id="PF02321">
    <property type="entry name" value="OEP"/>
    <property type="match status" value="2"/>
</dbReference>
<dbReference type="NCBIfam" id="TIGR01845">
    <property type="entry name" value="outer_NodT"/>
    <property type="match status" value="1"/>
</dbReference>
<dbReference type="Gene3D" id="1.20.1600.10">
    <property type="entry name" value="Outer membrane efflux proteins (OEP)"/>
    <property type="match status" value="1"/>
</dbReference>
<keyword evidence="2" id="KW-0449">Lipoprotein</keyword>
<dbReference type="RefSeq" id="WP_109038354.1">
    <property type="nucleotide sequence ID" value="NZ_CP029210.1"/>
</dbReference>
<comment type="subcellular location">
    <subcellularLocation>
        <location evidence="2">Cell membrane</location>
        <topology evidence="2">Lipid-anchor</topology>
    </subcellularLocation>
</comment>
<keyword evidence="2" id="KW-1134">Transmembrane beta strand</keyword>
<dbReference type="PROSITE" id="PS51257">
    <property type="entry name" value="PROKAR_LIPOPROTEIN"/>
    <property type="match status" value="1"/>
</dbReference>
<evidence type="ECO:0000256" key="1">
    <source>
        <dbReference type="ARBA" id="ARBA00007613"/>
    </source>
</evidence>
<accession>A0A2U8FVY8</accession>
<gene>
    <name evidence="3" type="ORF">DEH84_11570</name>
</gene>
<dbReference type="KEGG" id="aon:DEH84_11570"/>
<dbReference type="GO" id="GO:0005886">
    <property type="term" value="C:plasma membrane"/>
    <property type="evidence" value="ECO:0007669"/>
    <property type="project" value="UniProtKB-SubCell"/>
</dbReference>
<dbReference type="AlphaFoldDB" id="A0A2U8FVY8"/>
<dbReference type="InterPro" id="IPR003423">
    <property type="entry name" value="OMP_efflux"/>
</dbReference>
<sequence length="464" mass="50065">MNRDARLLPFALTLLTLATLGGCATYRGEPVAPAVQQPSAFQQAQGGQVGETRPSPWWLEMNDPVLVRLIDDALARNNNLAQATVRVRRAQLVAGTAASNQLPTVSVRASTQGSRQLDGEGNLVKTSALTGSVSWELDLWGRLAATRQAAEWEASATTQDRLATAQALVATTARTYWQVAYLNQRVAASQASIDYARQTLKLVDAQARAGAASGLEVAQARQTVAALEASHTQWLQQRVEARNALAILFDGPPGVPMDESQLLPEGTLPEVPAGLPASLLTRRPDVLAADLRLRSAFATVDATRAAAYPVLTLTGSVGRTTTALSNVLIDPVGTLGAGLTLPFVQWRDVRRNTAISQADYELTVLSYRQTWYTALSEVENALSARRQYEEQGARLAEAVEAARQAERLSEIRYRSGAVPLKTWLDAQETRRAAENNLALNRYNRLSALATLYQVLGGDMGRAGV</sequence>
<dbReference type="GO" id="GO:0015562">
    <property type="term" value="F:efflux transmembrane transporter activity"/>
    <property type="evidence" value="ECO:0007669"/>
    <property type="project" value="InterPro"/>
</dbReference>
<dbReference type="PANTHER" id="PTHR30203:SF32">
    <property type="entry name" value="CATION EFFLUX SYSTEM PROTEIN CUSC"/>
    <property type="match status" value="1"/>
</dbReference>
<reference evidence="3 4" key="1">
    <citation type="submission" date="2018-05" db="EMBL/GenBank/DDBJ databases">
        <title>complete genome sequence of Aquabacterium olei NBRC 110486.</title>
        <authorList>
            <person name="Tang B."/>
            <person name="Chang J."/>
            <person name="Zhang L."/>
            <person name="Yang H."/>
        </authorList>
    </citation>
    <scope>NUCLEOTIDE SEQUENCE [LARGE SCALE GENOMIC DNA]</scope>
    <source>
        <strain evidence="3 4">NBRC 110486</strain>
    </source>
</reference>
<dbReference type="OrthoDB" id="9770517at2"/>
<evidence type="ECO:0000256" key="2">
    <source>
        <dbReference type="RuleBase" id="RU362097"/>
    </source>
</evidence>
<dbReference type="Gene3D" id="2.20.200.10">
    <property type="entry name" value="Outer membrane efflux proteins (OEP)"/>
    <property type="match status" value="1"/>
</dbReference>
<keyword evidence="4" id="KW-1185">Reference proteome</keyword>
<proteinExistence type="inferred from homology"/>
<keyword evidence="2" id="KW-0812">Transmembrane</keyword>
<organism evidence="3 4">
    <name type="scientific">Aquabacterium olei</name>
    <dbReference type="NCBI Taxonomy" id="1296669"/>
    <lineage>
        <taxon>Bacteria</taxon>
        <taxon>Pseudomonadati</taxon>
        <taxon>Pseudomonadota</taxon>
        <taxon>Betaproteobacteria</taxon>
        <taxon>Burkholderiales</taxon>
        <taxon>Aquabacterium</taxon>
    </lineage>
</organism>